<evidence type="ECO:0000313" key="6">
    <source>
        <dbReference type="Proteomes" id="UP001164776"/>
    </source>
</evidence>
<sequence>MGTCRDANMMIDTRALVIFKDASEVVGVDESKNELISLLTENGSSSQHQVKVVSVVGCGGLGKTTLAKQVYESLKDKFDCHAFVTVSRNPNMMEVLRTILRDVSGHEYAGDIQHLIEKISSLLEHERYFIVVDDLWDSQSWGTIKCALIKNSCGSRIITTTRINDVAESCSSSHQGRIYKLRPLNDEDSRGLFLRRIFGTKEGCPSHLAEVSNDILQTCGGLPLAIISIAGLLAGKATTFDKWNKVQCSFGYALERQSNVNKMIQILSLSYFDLPPHLRSCLLYLSMFPEDYNIEKDRLVLRWIDKGFIHEEHGFTQYELGERCFNELINRSLIQPVVLRDWSTVTHCRVHDIILEFIVSRAVEENFVTLFGVPNTICDPHRMIRRLSLG</sequence>
<dbReference type="OrthoDB" id="602760at2759"/>
<dbReference type="InterPro" id="IPR042197">
    <property type="entry name" value="Apaf_helical"/>
</dbReference>
<evidence type="ECO:0000313" key="5">
    <source>
        <dbReference type="EMBL" id="KAJ1254691.1"/>
    </source>
</evidence>
<dbReference type="Gene3D" id="1.10.8.430">
    <property type="entry name" value="Helical domain of apoptotic protease-activating factors"/>
    <property type="match status" value="1"/>
</dbReference>
<evidence type="ECO:0008006" key="7">
    <source>
        <dbReference type="Google" id="ProtNLM"/>
    </source>
</evidence>
<dbReference type="InterPro" id="IPR027417">
    <property type="entry name" value="P-loop_NTPase"/>
</dbReference>
<name>A0A9W7X945_9POAL</name>
<feature type="domain" description="NB-ARC" evidence="3">
    <location>
        <begin position="30"/>
        <end position="197"/>
    </location>
</feature>
<dbReference type="InterPro" id="IPR002182">
    <property type="entry name" value="NB-ARC"/>
</dbReference>
<keyword evidence="1" id="KW-0677">Repeat</keyword>
<comment type="caution">
    <text evidence="5">The sequence shown here is derived from an EMBL/GenBank/DDBJ whole genome shotgun (WGS) entry which is preliminary data.</text>
</comment>
<evidence type="ECO:0000259" key="3">
    <source>
        <dbReference type="Pfam" id="PF00931"/>
    </source>
</evidence>
<reference evidence="5 6" key="1">
    <citation type="submission" date="2022-10" db="EMBL/GenBank/DDBJ databases">
        <title>WGS assembly of Paspalum vaginatum 540-79.</title>
        <authorList>
            <person name="Sun G."/>
            <person name="Wase N."/>
            <person name="Shu S."/>
            <person name="Jenkins J."/>
            <person name="Zhou B."/>
            <person name="Torres-Rodriguez J."/>
            <person name="Chen C."/>
            <person name="Sandor L."/>
            <person name="Plott C."/>
            <person name="Yoshinga Y."/>
            <person name="Daum C."/>
            <person name="Qi P."/>
            <person name="Barry K."/>
            <person name="Lipzen A."/>
            <person name="Berry L."/>
            <person name="Pedersen C."/>
            <person name="Gottilla T."/>
            <person name="Foltz A."/>
            <person name="Yu H."/>
            <person name="O'Malley R."/>
            <person name="Zhang C."/>
            <person name="Devos K."/>
            <person name="Sigmon B."/>
            <person name="Yu B."/>
            <person name="Obata T."/>
            <person name="Schmutz J."/>
            <person name="Schnable J."/>
        </authorList>
    </citation>
    <scope>NUCLEOTIDE SEQUENCE [LARGE SCALE GENOMIC DNA]</scope>
    <source>
        <strain evidence="6">cv. 540-79</strain>
    </source>
</reference>
<dbReference type="PANTHER" id="PTHR23155:SF1107">
    <property type="entry name" value="OS08G0373000 PROTEIN"/>
    <property type="match status" value="1"/>
</dbReference>
<dbReference type="GO" id="GO:0043531">
    <property type="term" value="F:ADP binding"/>
    <property type="evidence" value="ECO:0007669"/>
    <property type="project" value="InterPro"/>
</dbReference>
<dbReference type="Gene3D" id="1.10.10.10">
    <property type="entry name" value="Winged helix-like DNA-binding domain superfamily/Winged helix DNA-binding domain"/>
    <property type="match status" value="1"/>
</dbReference>
<dbReference type="InterPro" id="IPR036388">
    <property type="entry name" value="WH-like_DNA-bd_sf"/>
</dbReference>
<dbReference type="Gene3D" id="3.40.50.300">
    <property type="entry name" value="P-loop containing nucleotide triphosphate hydrolases"/>
    <property type="match status" value="1"/>
</dbReference>
<accession>A0A9W7X945</accession>
<dbReference type="FunFam" id="3.40.50.300:FF:001091">
    <property type="entry name" value="Probable disease resistance protein At1g61300"/>
    <property type="match status" value="1"/>
</dbReference>
<protein>
    <recommendedName>
        <fullName evidence="7">NB-ARC domain-containing protein</fullName>
    </recommendedName>
</protein>
<organism evidence="5 6">
    <name type="scientific">Paspalum vaginatum</name>
    <name type="common">seashore paspalum</name>
    <dbReference type="NCBI Taxonomy" id="158149"/>
    <lineage>
        <taxon>Eukaryota</taxon>
        <taxon>Viridiplantae</taxon>
        <taxon>Streptophyta</taxon>
        <taxon>Embryophyta</taxon>
        <taxon>Tracheophyta</taxon>
        <taxon>Spermatophyta</taxon>
        <taxon>Magnoliopsida</taxon>
        <taxon>Liliopsida</taxon>
        <taxon>Poales</taxon>
        <taxon>Poaceae</taxon>
        <taxon>PACMAD clade</taxon>
        <taxon>Panicoideae</taxon>
        <taxon>Andropogonodae</taxon>
        <taxon>Paspaleae</taxon>
        <taxon>Paspalinae</taxon>
        <taxon>Paspalum</taxon>
    </lineage>
</organism>
<dbReference type="GO" id="GO:0009626">
    <property type="term" value="P:plant-type hypersensitive response"/>
    <property type="evidence" value="ECO:0007669"/>
    <property type="project" value="UniProtKB-ARBA"/>
</dbReference>
<dbReference type="EMBL" id="MU629938">
    <property type="protein sequence ID" value="KAJ1254691.1"/>
    <property type="molecule type" value="Genomic_DNA"/>
</dbReference>
<dbReference type="InterPro" id="IPR044974">
    <property type="entry name" value="Disease_R_plants"/>
</dbReference>
<dbReference type="GO" id="GO:0002758">
    <property type="term" value="P:innate immune response-activating signaling pathway"/>
    <property type="evidence" value="ECO:0007669"/>
    <property type="project" value="UniProtKB-ARBA"/>
</dbReference>
<evidence type="ECO:0000259" key="4">
    <source>
        <dbReference type="Pfam" id="PF23559"/>
    </source>
</evidence>
<evidence type="ECO:0000256" key="1">
    <source>
        <dbReference type="ARBA" id="ARBA00022737"/>
    </source>
</evidence>
<dbReference type="GO" id="GO:0042742">
    <property type="term" value="P:defense response to bacterium"/>
    <property type="evidence" value="ECO:0007669"/>
    <property type="project" value="UniProtKB-ARBA"/>
</dbReference>
<dbReference type="Pfam" id="PF00931">
    <property type="entry name" value="NB-ARC"/>
    <property type="match status" value="1"/>
</dbReference>
<evidence type="ECO:0000256" key="2">
    <source>
        <dbReference type="ARBA" id="ARBA00022821"/>
    </source>
</evidence>
<dbReference type="Pfam" id="PF23559">
    <property type="entry name" value="WHD_DRP"/>
    <property type="match status" value="1"/>
</dbReference>
<feature type="domain" description="Disease resistance protein winged helix" evidence="4">
    <location>
        <begin position="287"/>
        <end position="358"/>
    </location>
</feature>
<dbReference type="PRINTS" id="PR00364">
    <property type="entry name" value="DISEASERSIST"/>
</dbReference>
<keyword evidence="6" id="KW-1185">Reference proteome</keyword>
<dbReference type="SUPFAM" id="SSF52540">
    <property type="entry name" value="P-loop containing nucleoside triphosphate hydrolases"/>
    <property type="match status" value="1"/>
</dbReference>
<dbReference type="AlphaFoldDB" id="A0A9W7X945"/>
<keyword evidence="2" id="KW-0611">Plant defense</keyword>
<dbReference type="PANTHER" id="PTHR23155">
    <property type="entry name" value="DISEASE RESISTANCE PROTEIN RP"/>
    <property type="match status" value="1"/>
</dbReference>
<gene>
    <name evidence="5" type="ORF">BS78_K001300</name>
</gene>
<dbReference type="Proteomes" id="UP001164776">
    <property type="component" value="Unassembled WGS sequence"/>
</dbReference>
<proteinExistence type="predicted"/>
<dbReference type="FunFam" id="1.10.10.10:FF:000322">
    <property type="entry name" value="Probable disease resistance protein At1g63360"/>
    <property type="match status" value="1"/>
</dbReference>
<dbReference type="InterPro" id="IPR058922">
    <property type="entry name" value="WHD_DRP"/>
</dbReference>